<sequence>MARSLNCYILFMRDVIKEKIALIESLFQKMEKNKNVSLIEILKEEIIKLRALNEDYRLSLSNKKVIATEHKKTKYRYQLKDGSTYVVSKQGKYRYLYDSKTKIMTYEFSNGQVERTFPGGLKEIRYPDGSITIKDGTKDYEYIQCNKNW</sequence>
<dbReference type="EMBL" id="SBIQ01000049">
    <property type="protein sequence ID" value="KAF7683821.1"/>
    <property type="molecule type" value="Genomic_DNA"/>
</dbReference>
<dbReference type="Gene3D" id="2.60.450.20">
    <property type="match status" value="1"/>
</dbReference>
<evidence type="ECO:0000313" key="2">
    <source>
        <dbReference type="Proteomes" id="UP001516464"/>
    </source>
</evidence>
<reference evidence="1 2" key="1">
    <citation type="submission" date="2019-01" db="EMBL/GenBank/DDBJ databases">
        <title>Genomes sequencing and comparative genomics of infectious freshwater microsporidia, Cucumispora dikerogammari and Thelohania contejeani.</title>
        <authorList>
            <person name="Cormier A."/>
            <person name="Giraud I."/>
            <person name="Wattier R."/>
            <person name="Teixeira M."/>
            <person name="Grandjean F."/>
            <person name="Rigaud T."/>
            <person name="Cordaux R."/>
        </authorList>
    </citation>
    <scope>NUCLEOTIDE SEQUENCE [LARGE SCALE GENOMIC DNA]</scope>
    <source>
        <strain evidence="1">T1</strain>
        <tissue evidence="1">Spores</tissue>
    </source>
</reference>
<protein>
    <submittedName>
        <fullName evidence="1">Uncharacterized protein</fullName>
    </submittedName>
</protein>
<gene>
    <name evidence="1" type="ORF">TCON_0975</name>
</gene>
<dbReference type="InterPro" id="IPR047002">
    <property type="entry name" value="Tcp10_C_sf"/>
</dbReference>
<accession>A0ABQ7I091</accession>
<proteinExistence type="predicted"/>
<dbReference type="Proteomes" id="UP001516464">
    <property type="component" value="Unassembled WGS sequence"/>
</dbReference>
<organism evidence="1 2">
    <name type="scientific">Astathelohania contejeani</name>
    <dbReference type="NCBI Taxonomy" id="164912"/>
    <lineage>
        <taxon>Eukaryota</taxon>
        <taxon>Fungi</taxon>
        <taxon>Fungi incertae sedis</taxon>
        <taxon>Microsporidia</taxon>
        <taxon>Astathelohaniidae</taxon>
        <taxon>Astathelohania</taxon>
    </lineage>
</organism>
<comment type="caution">
    <text evidence="1">The sequence shown here is derived from an EMBL/GenBank/DDBJ whole genome shotgun (WGS) entry which is preliminary data.</text>
</comment>
<keyword evidence="2" id="KW-1185">Reference proteome</keyword>
<name>A0ABQ7I091_9MICR</name>
<evidence type="ECO:0000313" key="1">
    <source>
        <dbReference type="EMBL" id="KAF7683821.1"/>
    </source>
</evidence>